<name>A0A7Y9XYH8_9SPHN</name>
<dbReference type="RefSeq" id="WP_179407617.1">
    <property type="nucleotide sequence ID" value="NZ_BMGF01000003.1"/>
</dbReference>
<dbReference type="AlphaFoldDB" id="A0A7Y9XYH8"/>
<reference evidence="2 3" key="1">
    <citation type="submission" date="2020-07" db="EMBL/GenBank/DDBJ databases">
        <title>Genomic Encyclopedia of Type Strains, Phase IV (KMG-IV): sequencing the most valuable type-strain genomes for metagenomic binning, comparative biology and taxonomic classification.</title>
        <authorList>
            <person name="Goeker M."/>
        </authorList>
    </citation>
    <scope>NUCLEOTIDE SEQUENCE [LARGE SCALE GENOMIC DNA]</scope>
    <source>
        <strain evidence="2 3">DSM 29043</strain>
    </source>
</reference>
<comment type="caution">
    <text evidence="2">The sequence shown here is derived from an EMBL/GenBank/DDBJ whole genome shotgun (WGS) entry which is preliminary data.</text>
</comment>
<dbReference type="InterPro" id="IPR000182">
    <property type="entry name" value="GNAT_dom"/>
</dbReference>
<dbReference type="InterPro" id="IPR051531">
    <property type="entry name" value="N-acetyltransferase"/>
</dbReference>
<keyword evidence="3" id="KW-1185">Reference proteome</keyword>
<dbReference type="EMBL" id="JACBZF010000003">
    <property type="protein sequence ID" value="NYH95715.1"/>
    <property type="molecule type" value="Genomic_DNA"/>
</dbReference>
<accession>A0A7Y9XYH8</accession>
<dbReference type="GO" id="GO:0016747">
    <property type="term" value="F:acyltransferase activity, transferring groups other than amino-acyl groups"/>
    <property type="evidence" value="ECO:0007669"/>
    <property type="project" value="InterPro"/>
</dbReference>
<dbReference type="InterPro" id="IPR016181">
    <property type="entry name" value="Acyl_CoA_acyltransferase"/>
</dbReference>
<dbReference type="Gene3D" id="3.40.630.30">
    <property type="match status" value="1"/>
</dbReference>
<proteinExistence type="predicted"/>
<protein>
    <submittedName>
        <fullName evidence="2">RimJ/RimL family protein N-acetyltransferase</fullName>
    </submittedName>
</protein>
<dbReference type="Proteomes" id="UP000522081">
    <property type="component" value="Unassembled WGS sequence"/>
</dbReference>
<dbReference type="PANTHER" id="PTHR43792">
    <property type="entry name" value="GNAT FAMILY, PUTATIVE (AFU_ORTHOLOGUE AFUA_3G00765)-RELATED-RELATED"/>
    <property type="match status" value="1"/>
</dbReference>
<dbReference type="Pfam" id="PF13302">
    <property type="entry name" value="Acetyltransf_3"/>
    <property type="match status" value="1"/>
</dbReference>
<gene>
    <name evidence="2" type="ORF">FHS75_002044</name>
</gene>
<evidence type="ECO:0000313" key="2">
    <source>
        <dbReference type="EMBL" id="NYH95715.1"/>
    </source>
</evidence>
<evidence type="ECO:0000313" key="3">
    <source>
        <dbReference type="Proteomes" id="UP000522081"/>
    </source>
</evidence>
<evidence type="ECO:0000259" key="1">
    <source>
        <dbReference type="PROSITE" id="PS51186"/>
    </source>
</evidence>
<dbReference type="PANTHER" id="PTHR43792:SF16">
    <property type="entry name" value="N-ACETYLTRANSFERASE DOMAIN-CONTAINING PROTEIN"/>
    <property type="match status" value="1"/>
</dbReference>
<dbReference type="SUPFAM" id="SSF55729">
    <property type="entry name" value="Acyl-CoA N-acyltransferases (Nat)"/>
    <property type="match status" value="1"/>
</dbReference>
<sequence length="184" mass="20514">MSETAPVLVTKRLELWRPSAADLEDMVDLLEEPETRRYLAMDEVTHADVHQRLCRNAGSWSLYGYGLFAVRLLGGPQIVASCGIFHSWRGFDDAMNDVPEAGWIVRLDREGHGIAREAMEAALGWFDDEHGRSRITCMIDEGNEASHLLAQRLGFTPFGKHCEDGDGADLVLYERLSTKGPVSP</sequence>
<keyword evidence="2" id="KW-0808">Transferase</keyword>
<organism evidence="2 3">
    <name type="scientific">Novosphingobium marinum</name>
    <dbReference type="NCBI Taxonomy" id="1514948"/>
    <lineage>
        <taxon>Bacteria</taxon>
        <taxon>Pseudomonadati</taxon>
        <taxon>Pseudomonadota</taxon>
        <taxon>Alphaproteobacteria</taxon>
        <taxon>Sphingomonadales</taxon>
        <taxon>Sphingomonadaceae</taxon>
        <taxon>Novosphingobium</taxon>
    </lineage>
</organism>
<feature type="domain" description="N-acetyltransferase" evidence="1">
    <location>
        <begin position="13"/>
        <end position="177"/>
    </location>
</feature>
<dbReference type="PROSITE" id="PS51186">
    <property type="entry name" value="GNAT"/>
    <property type="match status" value="1"/>
</dbReference>